<evidence type="ECO:0000259" key="1">
    <source>
        <dbReference type="PROSITE" id="PS51186"/>
    </source>
</evidence>
<gene>
    <name evidence="2" type="ORF">ACFR9U_06770</name>
</gene>
<sequence length="116" mass="12584">MTVFDSAMLETDAETVSEAIDRGDLLLAVEGDRILGACLLAGEEIEAVAVRQKRRDQGIATALVEAAAADRERLVAEFDRRVRPFWDSLGFAVEPLGGGDRYRGVLETAETDVETS</sequence>
<evidence type="ECO:0000313" key="3">
    <source>
        <dbReference type="Proteomes" id="UP001597119"/>
    </source>
</evidence>
<dbReference type="AlphaFoldDB" id="A0ABD6C8Y2"/>
<dbReference type="RefSeq" id="WP_247379208.1">
    <property type="nucleotide sequence ID" value="NZ_JALLGV010000007.1"/>
</dbReference>
<dbReference type="EMBL" id="JBHUDJ010000002">
    <property type="protein sequence ID" value="MFD1586680.1"/>
    <property type="molecule type" value="Genomic_DNA"/>
</dbReference>
<keyword evidence="2" id="KW-0012">Acyltransferase</keyword>
<dbReference type="SUPFAM" id="SSF55729">
    <property type="entry name" value="Acyl-CoA N-acyltransferases (Nat)"/>
    <property type="match status" value="1"/>
</dbReference>
<keyword evidence="3" id="KW-1185">Reference proteome</keyword>
<reference evidence="2 3" key="1">
    <citation type="journal article" date="2019" name="Int. J. Syst. Evol. Microbiol.">
        <title>The Global Catalogue of Microorganisms (GCM) 10K type strain sequencing project: providing services to taxonomists for standard genome sequencing and annotation.</title>
        <authorList>
            <consortium name="The Broad Institute Genomics Platform"/>
            <consortium name="The Broad Institute Genome Sequencing Center for Infectious Disease"/>
            <person name="Wu L."/>
            <person name="Ma J."/>
        </authorList>
    </citation>
    <scope>NUCLEOTIDE SEQUENCE [LARGE SCALE GENOMIC DNA]</scope>
    <source>
        <strain evidence="2 3">CGMCC 1.12125</strain>
    </source>
</reference>
<protein>
    <submittedName>
        <fullName evidence="2">GNAT family N-acetyltransferase</fullName>
        <ecNumber evidence="2">2.3.1.-</ecNumber>
    </submittedName>
</protein>
<dbReference type="GO" id="GO:0016746">
    <property type="term" value="F:acyltransferase activity"/>
    <property type="evidence" value="ECO:0007669"/>
    <property type="project" value="UniProtKB-KW"/>
</dbReference>
<evidence type="ECO:0000313" key="2">
    <source>
        <dbReference type="EMBL" id="MFD1586680.1"/>
    </source>
</evidence>
<comment type="caution">
    <text evidence="2">The sequence shown here is derived from an EMBL/GenBank/DDBJ whole genome shotgun (WGS) entry which is preliminary data.</text>
</comment>
<dbReference type="Pfam" id="PF13508">
    <property type="entry name" value="Acetyltransf_7"/>
    <property type="match status" value="1"/>
</dbReference>
<dbReference type="Proteomes" id="UP001597119">
    <property type="component" value="Unassembled WGS sequence"/>
</dbReference>
<dbReference type="InterPro" id="IPR000182">
    <property type="entry name" value="GNAT_dom"/>
</dbReference>
<accession>A0ABD6C8Y2</accession>
<organism evidence="2 3">
    <name type="scientific">Halorientalis brevis</name>
    <dbReference type="NCBI Taxonomy" id="1126241"/>
    <lineage>
        <taxon>Archaea</taxon>
        <taxon>Methanobacteriati</taxon>
        <taxon>Methanobacteriota</taxon>
        <taxon>Stenosarchaea group</taxon>
        <taxon>Halobacteria</taxon>
        <taxon>Halobacteriales</taxon>
        <taxon>Haloarculaceae</taxon>
        <taxon>Halorientalis</taxon>
    </lineage>
</organism>
<dbReference type="InterPro" id="IPR016181">
    <property type="entry name" value="Acyl_CoA_acyltransferase"/>
</dbReference>
<dbReference type="Gene3D" id="3.40.630.30">
    <property type="match status" value="1"/>
</dbReference>
<keyword evidence="2" id="KW-0808">Transferase</keyword>
<dbReference type="EC" id="2.3.1.-" evidence="2"/>
<feature type="domain" description="N-acetyltransferase" evidence="1">
    <location>
        <begin position="1"/>
        <end position="116"/>
    </location>
</feature>
<name>A0ABD6C8Y2_9EURY</name>
<dbReference type="PROSITE" id="PS51186">
    <property type="entry name" value="GNAT"/>
    <property type="match status" value="1"/>
</dbReference>
<proteinExistence type="predicted"/>